<comment type="caution">
    <text evidence="1">The sequence shown here is derived from an EMBL/GenBank/DDBJ whole genome shotgun (WGS) entry which is preliminary data.</text>
</comment>
<dbReference type="RefSeq" id="XP_028544800.1">
    <property type="nucleotide sequence ID" value="XM_028688999.1"/>
</dbReference>
<organism evidence="1 2">
    <name type="scientific">Plasmodium gonderi</name>
    <dbReference type="NCBI Taxonomy" id="77519"/>
    <lineage>
        <taxon>Eukaryota</taxon>
        <taxon>Sar</taxon>
        <taxon>Alveolata</taxon>
        <taxon>Apicomplexa</taxon>
        <taxon>Aconoidasida</taxon>
        <taxon>Haemosporida</taxon>
        <taxon>Plasmodiidae</taxon>
        <taxon>Plasmodium</taxon>
        <taxon>Plasmodium (Plasmodium)</taxon>
    </lineage>
</organism>
<dbReference type="InterPro" id="IPR036322">
    <property type="entry name" value="WD40_repeat_dom_sf"/>
</dbReference>
<dbReference type="GeneID" id="39748948"/>
<evidence type="ECO:0000313" key="2">
    <source>
        <dbReference type="Proteomes" id="UP000195521"/>
    </source>
</evidence>
<evidence type="ECO:0008006" key="3">
    <source>
        <dbReference type="Google" id="ProtNLM"/>
    </source>
</evidence>
<reference evidence="2" key="1">
    <citation type="submission" date="2017-04" db="EMBL/GenBank/DDBJ databases">
        <title>Plasmodium gonderi genome.</title>
        <authorList>
            <person name="Arisue N."/>
            <person name="Honma H."/>
            <person name="Kawai S."/>
            <person name="Tougan T."/>
            <person name="Tanabe K."/>
            <person name="Horii T."/>
        </authorList>
    </citation>
    <scope>NUCLEOTIDE SEQUENCE [LARGE SCALE GENOMIC DNA]</scope>
    <source>
        <strain evidence="2">ATCC 30045</strain>
    </source>
</reference>
<evidence type="ECO:0000313" key="1">
    <source>
        <dbReference type="EMBL" id="GAW82211.1"/>
    </source>
</evidence>
<proteinExistence type="predicted"/>
<protein>
    <recommendedName>
        <fullName evidence="3">WD repeat-containing protein</fullName>
    </recommendedName>
</protein>
<gene>
    <name evidence="1" type="ORF">PGO_122080</name>
</gene>
<dbReference type="SUPFAM" id="SSF50978">
    <property type="entry name" value="WD40 repeat-like"/>
    <property type="match status" value="1"/>
</dbReference>
<sequence>MRSESKLMNQCFNGKYNICFNLKGKREDEKEKKNEKIILHNCIQTLLSDPIVVLYTDDNYICTGSLTGKVCLFKITKKENKEINTEICLIESKSKRAELDKNNLTDFSSKNINSTPKRNFVEQNSKVKENGNENSRSYNIGIGTGSKNSGTIEVIEKYNILCMFRNNSIKSIYIDKKYAYVYYESCIDVFCIKTYQFIKKINVEVTNNKQVIYFENLILFNNSKSLFIYDIRNNCTSYFYKNFLKNIVIFDFNVNYLLCYKNNFGKCHIRVLQININAQKCEHELIFCVDFSSKFISHGKFLDDEKIIVAKNGRRLIIFDFKKAVDMYRIKKLKKKILDIYKSVENLLFILVENEIFIFNLSTFIFYKCVRLPTGLFYFKWSYFIRHKNNKIIFSCDRGIYFIDYPIEEGG</sequence>
<name>A0A1Y1JI68_PLAGO</name>
<keyword evidence="2" id="KW-1185">Reference proteome</keyword>
<dbReference type="OrthoDB" id="370170at2759"/>
<dbReference type="OMA" id="DMYRIKK"/>
<dbReference type="EMBL" id="BDQF01000013">
    <property type="protein sequence ID" value="GAW82211.1"/>
    <property type="molecule type" value="Genomic_DNA"/>
</dbReference>
<accession>A0A1Y1JI68</accession>
<dbReference type="AlphaFoldDB" id="A0A1Y1JI68"/>
<dbReference type="Proteomes" id="UP000195521">
    <property type="component" value="Unassembled WGS sequence"/>
</dbReference>